<dbReference type="GO" id="GO:0044718">
    <property type="term" value="P:siderophore transmembrane transport"/>
    <property type="evidence" value="ECO:0007669"/>
    <property type="project" value="TreeGrafter"/>
</dbReference>
<feature type="chain" id="PRO_5032757447" evidence="12">
    <location>
        <begin position="21"/>
        <end position="608"/>
    </location>
</feature>
<dbReference type="InterPro" id="IPR036942">
    <property type="entry name" value="Beta-barrel_TonB_sf"/>
</dbReference>
<comment type="similarity">
    <text evidence="10 11">Belongs to the TonB-dependent receptor family.</text>
</comment>
<evidence type="ECO:0000256" key="1">
    <source>
        <dbReference type="ARBA" id="ARBA00004571"/>
    </source>
</evidence>
<keyword evidence="9 10" id="KW-0998">Cell outer membrane</keyword>
<keyword evidence="3 10" id="KW-1134">Transmembrane beta strand</keyword>
<evidence type="ECO:0000256" key="5">
    <source>
        <dbReference type="ARBA" id="ARBA00022729"/>
    </source>
</evidence>
<keyword evidence="6 11" id="KW-0798">TonB box</keyword>
<keyword evidence="4 10" id="KW-0812">Transmembrane</keyword>
<keyword evidence="5 12" id="KW-0732">Signal</keyword>
<feature type="domain" description="TonB-dependent receptor plug" evidence="14">
    <location>
        <begin position="40"/>
        <end position="147"/>
    </location>
</feature>
<dbReference type="Gene3D" id="2.170.130.10">
    <property type="entry name" value="TonB-dependent receptor, plug domain"/>
    <property type="match status" value="1"/>
</dbReference>
<dbReference type="AlphaFoldDB" id="A0A7M3V960"/>
<dbReference type="SUPFAM" id="SSF56935">
    <property type="entry name" value="Porins"/>
    <property type="match status" value="1"/>
</dbReference>
<gene>
    <name evidence="15" type="ORF">FJR03_00470</name>
</gene>
<keyword evidence="7 10" id="KW-0472">Membrane</keyword>
<dbReference type="Gene3D" id="2.40.170.20">
    <property type="entry name" value="TonB-dependent receptor, beta-barrel domain"/>
    <property type="match status" value="1"/>
</dbReference>
<dbReference type="GO" id="GO:0015344">
    <property type="term" value="F:siderophore uptake transmembrane transporter activity"/>
    <property type="evidence" value="ECO:0007669"/>
    <property type="project" value="TreeGrafter"/>
</dbReference>
<dbReference type="Pfam" id="PF07715">
    <property type="entry name" value="Plug"/>
    <property type="match status" value="1"/>
</dbReference>
<evidence type="ECO:0000256" key="8">
    <source>
        <dbReference type="ARBA" id="ARBA00023170"/>
    </source>
</evidence>
<name>A0A7M3V960_9BACT</name>
<dbReference type="InterPro" id="IPR039426">
    <property type="entry name" value="TonB-dep_rcpt-like"/>
</dbReference>
<dbReference type="PROSITE" id="PS52016">
    <property type="entry name" value="TONB_DEPENDENT_REC_3"/>
    <property type="match status" value="1"/>
</dbReference>
<evidence type="ECO:0000256" key="12">
    <source>
        <dbReference type="SAM" id="SignalP"/>
    </source>
</evidence>
<dbReference type="InterPro" id="IPR012910">
    <property type="entry name" value="Plug_dom"/>
</dbReference>
<dbReference type="InterPro" id="IPR037066">
    <property type="entry name" value="Plug_dom_sf"/>
</dbReference>
<sequence>MQKKLQLSLLCIALTSQLNAQDINLESITVTSVANTDQKLHDVTANTEVITAEEIEERRFTTVTQALNSLSGINFSSNGGLGKATSVYLRGFDSKRVLVLIDGIRYNDLTGLDGAPFGHLMISDIERIEVIKGAQSGIWGADASAGVINIITKSAEKGFHAGADVEYGNYNTQKHALNLSYKTDTYYVKAASQLLTSDGFSTKVPKGENVDDYEADGYKNITSDLKLGFQINETNKVDFSYTRIDAYSEYDPYDSNDTIEANKYGEDETHDSFGQINFNHIDSFNEFKLYAKRSIFNRQYLTDNPTSHYNGSVYEYGANSKIGYDEKDFVLIAFDYKTFEHENALNEKYKNQAGTITNSNIFKIDSGEIILTEALRYDHYDMFDDKTTGKAGVKYNSKKYKTLSFSTNIGSAYNVPTLYNLYSYYGNENLKPEDTTSFDATIEYKGFKATYFYNRVKNMIDYDFTISKYNNIQGTSILKGFELGYKEYLTDEILADISYTYLDAKNEDKEALRRRPQDTIKFAFAYYPTQKLQLGVDGEYIGSRFDRDNNQGVQTGYYTLVNFVANYKIDKNFTTYFKVDNIADTDYQVVDGYATAQRSTYLGVSYRY</sequence>
<evidence type="ECO:0000313" key="16">
    <source>
        <dbReference type="Proteomes" id="UP000593910"/>
    </source>
</evidence>
<evidence type="ECO:0000256" key="7">
    <source>
        <dbReference type="ARBA" id="ARBA00023136"/>
    </source>
</evidence>
<comment type="subcellular location">
    <subcellularLocation>
        <location evidence="1 10">Cell outer membrane</location>
        <topology evidence="1 10">Multi-pass membrane protein</topology>
    </subcellularLocation>
</comment>
<evidence type="ECO:0000256" key="11">
    <source>
        <dbReference type="RuleBase" id="RU003357"/>
    </source>
</evidence>
<evidence type="ECO:0000259" key="14">
    <source>
        <dbReference type="Pfam" id="PF07715"/>
    </source>
</evidence>
<keyword evidence="8 15" id="KW-0675">Receptor</keyword>
<dbReference type="Pfam" id="PF00593">
    <property type="entry name" value="TonB_dep_Rec_b-barrel"/>
    <property type="match status" value="1"/>
</dbReference>
<dbReference type="InterPro" id="IPR000531">
    <property type="entry name" value="Beta-barrel_TonB"/>
</dbReference>
<evidence type="ECO:0000256" key="6">
    <source>
        <dbReference type="ARBA" id="ARBA00023077"/>
    </source>
</evidence>
<feature type="domain" description="TonB-dependent receptor-like beta-barrel" evidence="13">
    <location>
        <begin position="168"/>
        <end position="582"/>
    </location>
</feature>
<evidence type="ECO:0000313" key="15">
    <source>
        <dbReference type="EMBL" id="QOP40293.1"/>
    </source>
</evidence>
<dbReference type="GO" id="GO:0009279">
    <property type="term" value="C:cell outer membrane"/>
    <property type="evidence" value="ECO:0007669"/>
    <property type="project" value="UniProtKB-SubCell"/>
</dbReference>
<evidence type="ECO:0000256" key="10">
    <source>
        <dbReference type="PROSITE-ProRule" id="PRU01360"/>
    </source>
</evidence>
<dbReference type="PANTHER" id="PTHR30069">
    <property type="entry name" value="TONB-DEPENDENT OUTER MEMBRANE RECEPTOR"/>
    <property type="match status" value="1"/>
</dbReference>
<accession>A0A7M3V960</accession>
<organism evidence="15 16">
    <name type="scientific">Sulfurimonas marina</name>
    <dbReference type="NCBI Taxonomy" id="2590551"/>
    <lineage>
        <taxon>Bacteria</taxon>
        <taxon>Pseudomonadati</taxon>
        <taxon>Campylobacterota</taxon>
        <taxon>Epsilonproteobacteria</taxon>
        <taxon>Campylobacterales</taxon>
        <taxon>Sulfurimonadaceae</taxon>
        <taxon>Sulfurimonas</taxon>
    </lineage>
</organism>
<evidence type="ECO:0000256" key="9">
    <source>
        <dbReference type="ARBA" id="ARBA00023237"/>
    </source>
</evidence>
<evidence type="ECO:0000256" key="2">
    <source>
        <dbReference type="ARBA" id="ARBA00022448"/>
    </source>
</evidence>
<keyword evidence="16" id="KW-1185">Reference proteome</keyword>
<reference evidence="15 16" key="1">
    <citation type="submission" date="2019-06" db="EMBL/GenBank/DDBJ databases">
        <title>Sulfurimonas gotlandica sp. nov., a chemoautotrophic and psychrotolerant epsilonproteobacterium isolated from a pelagic redoxcline, and an emended description of the genus Sulfurimonas.</title>
        <authorList>
            <person name="Wang S."/>
            <person name="Jiang L."/>
            <person name="Shao Z."/>
        </authorList>
    </citation>
    <scope>NUCLEOTIDE SEQUENCE [LARGE SCALE GENOMIC DNA]</scope>
    <source>
        <strain evidence="15 16">B2</strain>
    </source>
</reference>
<keyword evidence="2 10" id="KW-0813">Transport</keyword>
<evidence type="ECO:0000259" key="13">
    <source>
        <dbReference type="Pfam" id="PF00593"/>
    </source>
</evidence>
<proteinExistence type="inferred from homology"/>
<evidence type="ECO:0000256" key="4">
    <source>
        <dbReference type="ARBA" id="ARBA00022692"/>
    </source>
</evidence>
<dbReference type="CDD" id="cd01347">
    <property type="entry name" value="ligand_gated_channel"/>
    <property type="match status" value="1"/>
</dbReference>
<dbReference type="PANTHER" id="PTHR30069:SF29">
    <property type="entry name" value="HEMOGLOBIN AND HEMOGLOBIN-HAPTOGLOBIN-BINDING PROTEIN 1-RELATED"/>
    <property type="match status" value="1"/>
</dbReference>
<protein>
    <submittedName>
        <fullName evidence="15">TonB-dependent receptor</fullName>
    </submittedName>
</protein>
<dbReference type="Proteomes" id="UP000593910">
    <property type="component" value="Chromosome"/>
</dbReference>
<dbReference type="EMBL" id="CP041165">
    <property type="protein sequence ID" value="QOP40293.1"/>
    <property type="molecule type" value="Genomic_DNA"/>
</dbReference>
<dbReference type="KEGG" id="smax:FJR03_00470"/>
<dbReference type="RefSeq" id="WP_193113723.1">
    <property type="nucleotide sequence ID" value="NZ_CP041165.1"/>
</dbReference>
<feature type="signal peptide" evidence="12">
    <location>
        <begin position="1"/>
        <end position="20"/>
    </location>
</feature>
<evidence type="ECO:0000256" key="3">
    <source>
        <dbReference type="ARBA" id="ARBA00022452"/>
    </source>
</evidence>